<dbReference type="Pfam" id="PF00271">
    <property type="entry name" value="Helicase_C"/>
    <property type="match status" value="1"/>
</dbReference>
<dbReference type="SMART" id="SM00490">
    <property type="entry name" value="HELICc"/>
    <property type="match status" value="1"/>
</dbReference>
<evidence type="ECO:0000313" key="9">
    <source>
        <dbReference type="Proteomes" id="UP001206595"/>
    </source>
</evidence>
<evidence type="ECO:0000259" key="7">
    <source>
        <dbReference type="PROSITE" id="PS51194"/>
    </source>
</evidence>
<dbReference type="AlphaFoldDB" id="A0AAD5E8T9"/>
<dbReference type="PANTHER" id="PTHR47960">
    <property type="entry name" value="DEAD-BOX ATP-DEPENDENT RNA HELICASE 50"/>
    <property type="match status" value="1"/>
</dbReference>
<protein>
    <recommendedName>
        <fullName evidence="10">P-loop containing nucleoside triphosphate hydrolase protein</fullName>
    </recommendedName>
</protein>
<dbReference type="RefSeq" id="XP_051444013.1">
    <property type="nucleotide sequence ID" value="XM_051589604.1"/>
</dbReference>
<dbReference type="InterPro" id="IPR001650">
    <property type="entry name" value="Helicase_C-like"/>
</dbReference>
<dbReference type="PROSITE" id="PS51194">
    <property type="entry name" value="HELICASE_CTER"/>
    <property type="match status" value="1"/>
</dbReference>
<evidence type="ECO:0000256" key="1">
    <source>
        <dbReference type="ARBA" id="ARBA00022741"/>
    </source>
</evidence>
<sequence length="519" mass="57595">MSLASATNPLKAVQCARSVLGLLFAQSKKEFSTSCPLQANKGKRKPNYSTLTKHLKPDGMTGPQRRNVLREKAKYSRGSKPGKYIPVTKRLEPIRSDIRPSAKPAAESVAELSERLANTSFNELGLRPQVLNAALTGPLKDVEDPQPTEIQALAIPKILHASSFRQFLCAAETGSGKTLAYLLPTMHELKIQEEKNPRIRRLDHPRAIVLVPTRELVTQVLKTCKSLSHVAKLRAEQLTSRLSRSRLVDSLASSPIDILVTTPTSLLSHVEDGTLSMADVSHLIIDEADTLFDSGWGDECKQVLDTLNKIAEHRNLEQKVIIVSATLPRSVSTLLDQLFPKLVKITTPSLHKSLPNLKQSFVDLTRFKGNRQIGLLEVLKKNIKDEKTLIFCNTKKSVELTHRFLQSKGIEALALYKDAPMSREETLRNFSQPASDGDETDERNNMLISTDIASRGVDTTFVNHVVLYDFPSSVIDYLHRVGRTARAGRNGKATGLVGRRDKMLADRIQRGIREGTVLT</sequence>
<evidence type="ECO:0000256" key="4">
    <source>
        <dbReference type="ARBA" id="ARBA00022840"/>
    </source>
</evidence>
<dbReference type="GO" id="GO:0016787">
    <property type="term" value="F:hydrolase activity"/>
    <property type="evidence" value="ECO:0007669"/>
    <property type="project" value="UniProtKB-KW"/>
</dbReference>
<reference evidence="8" key="2">
    <citation type="journal article" date="2022" name="Proc. Natl. Acad. Sci. U.S.A.">
        <title>Diploid-dominant life cycles characterize the early evolution of Fungi.</title>
        <authorList>
            <person name="Amses K.R."/>
            <person name="Simmons D.R."/>
            <person name="Longcore J.E."/>
            <person name="Mondo S.J."/>
            <person name="Seto K."/>
            <person name="Jeronimo G.H."/>
            <person name="Bonds A.E."/>
            <person name="Quandt C.A."/>
            <person name="Davis W.J."/>
            <person name="Chang Y."/>
            <person name="Federici B.A."/>
            <person name="Kuo A."/>
            <person name="LaButti K."/>
            <person name="Pangilinan J."/>
            <person name="Andreopoulos W."/>
            <person name="Tritt A."/>
            <person name="Riley R."/>
            <person name="Hundley H."/>
            <person name="Johnson J."/>
            <person name="Lipzen A."/>
            <person name="Barry K."/>
            <person name="Lang B.F."/>
            <person name="Cuomo C.A."/>
            <person name="Buchler N.E."/>
            <person name="Grigoriev I.V."/>
            <person name="Spatafora J.W."/>
            <person name="Stajich J.E."/>
            <person name="James T.Y."/>
        </authorList>
    </citation>
    <scope>NUCLEOTIDE SEQUENCE</scope>
    <source>
        <strain evidence="8">AG</strain>
    </source>
</reference>
<dbReference type="GeneID" id="75914949"/>
<dbReference type="GO" id="GO:0005524">
    <property type="term" value="F:ATP binding"/>
    <property type="evidence" value="ECO:0007669"/>
    <property type="project" value="UniProtKB-KW"/>
</dbReference>
<comment type="caution">
    <text evidence="8">The sequence shown here is derived from an EMBL/GenBank/DDBJ whole genome shotgun (WGS) entry which is preliminary data.</text>
</comment>
<keyword evidence="3" id="KW-0347">Helicase</keyword>
<keyword evidence="1" id="KW-0547">Nucleotide-binding</keyword>
<feature type="domain" description="Helicase ATP-binding" evidence="6">
    <location>
        <begin position="158"/>
        <end position="345"/>
    </location>
</feature>
<feature type="region of interest" description="Disordered" evidence="5">
    <location>
        <begin position="36"/>
        <end position="63"/>
    </location>
</feature>
<dbReference type="GO" id="GO:0004386">
    <property type="term" value="F:helicase activity"/>
    <property type="evidence" value="ECO:0007669"/>
    <property type="project" value="UniProtKB-KW"/>
</dbReference>
<dbReference type="Proteomes" id="UP001206595">
    <property type="component" value="Unassembled WGS sequence"/>
</dbReference>
<evidence type="ECO:0000256" key="2">
    <source>
        <dbReference type="ARBA" id="ARBA00022801"/>
    </source>
</evidence>
<dbReference type="EMBL" id="MU620924">
    <property type="protein sequence ID" value="KAI8579009.1"/>
    <property type="molecule type" value="Genomic_DNA"/>
</dbReference>
<dbReference type="Pfam" id="PF00270">
    <property type="entry name" value="DEAD"/>
    <property type="match status" value="1"/>
</dbReference>
<keyword evidence="2" id="KW-0378">Hydrolase</keyword>
<dbReference type="GO" id="GO:0003676">
    <property type="term" value="F:nucleic acid binding"/>
    <property type="evidence" value="ECO:0007669"/>
    <property type="project" value="InterPro"/>
</dbReference>
<organism evidence="8 9">
    <name type="scientific">Umbelopsis ramanniana AG</name>
    <dbReference type="NCBI Taxonomy" id="1314678"/>
    <lineage>
        <taxon>Eukaryota</taxon>
        <taxon>Fungi</taxon>
        <taxon>Fungi incertae sedis</taxon>
        <taxon>Mucoromycota</taxon>
        <taxon>Mucoromycotina</taxon>
        <taxon>Umbelopsidomycetes</taxon>
        <taxon>Umbelopsidales</taxon>
        <taxon>Umbelopsidaceae</taxon>
        <taxon>Umbelopsis</taxon>
    </lineage>
</organism>
<evidence type="ECO:0008006" key="10">
    <source>
        <dbReference type="Google" id="ProtNLM"/>
    </source>
</evidence>
<proteinExistence type="predicted"/>
<name>A0AAD5E8T9_UMBRA</name>
<dbReference type="InterPro" id="IPR014001">
    <property type="entry name" value="Helicase_ATP-bd"/>
</dbReference>
<evidence type="ECO:0000259" key="6">
    <source>
        <dbReference type="PROSITE" id="PS51192"/>
    </source>
</evidence>
<gene>
    <name evidence="8" type="ORF">K450DRAFT_244542</name>
</gene>
<dbReference type="Gene3D" id="3.40.50.300">
    <property type="entry name" value="P-loop containing nucleotide triphosphate hydrolases"/>
    <property type="match status" value="2"/>
</dbReference>
<dbReference type="InterPro" id="IPR011545">
    <property type="entry name" value="DEAD/DEAH_box_helicase_dom"/>
</dbReference>
<dbReference type="CDD" id="cd18787">
    <property type="entry name" value="SF2_C_DEAD"/>
    <property type="match status" value="1"/>
</dbReference>
<feature type="domain" description="Helicase C-terminal" evidence="7">
    <location>
        <begin position="375"/>
        <end position="519"/>
    </location>
</feature>
<accession>A0AAD5E8T9</accession>
<evidence type="ECO:0000256" key="5">
    <source>
        <dbReference type="SAM" id="MobiDB-lite"/>
    </source>
</evidence>
<evidence type="ECO:0000313" key="8">
    <source>
        <dbReference type="EMBL" id="KAI8579009.1"/>
    </source>
</evidence>
<evidence type="ECO:0000256" key="3">
    <source>
        <dbReference type="ARBA" id="ARBA00022806"/>
    </source>
</evidence>
<reference evidence="8" key="1">
    <citation type="submission" date="2021-06" db="EMBL/GenBank/DDBJ databases">
        <authorList>
            <consortium name="DOE Joint Genome Institute"/>
            <person name="Mondo S.J."/>
            <person name="Amses K.R."/>
            <person name="Simmons D.R."/>
            <person name="Longcore J.E."/>
            <person name="Seto K."/>
            <person name="Alves G.H."/>
            <person name="Bonds A.E."/>
            <person name="Quandt C.A."/>
            <person name="Davis W.J."/>
            <person name="Chang Y."/>
            <person name="Letcher P.M."/>
            <person name="Powell M.J."/>
            <person name="Kuo A."/>
            <person name="Labutti K."/>
            <person name="Pangilinan J."/>
            <person name="Andreopoulos W."/>
            <person name="Tritt A."/>
            <person name="Riley R."/>
            <person name="Hundley H."/>
            <person name="Johnson J."/>
            <person name="Lipzen A."/>
            <person name="Barry K."/>
            <person name="Berbee M.L."/>
            <person name="Buchler N.E."/>
            <person name="Grigoriev I.V."/>
            <person name="Spatafora J.W."/>
            <person name="Stajich J.E."/>
            <person name="James T.Y."/>
        </authorList>
    </citation>
    <scope>NUCLEOTIDE SEQUENCE</scope>
    <source>
        <strain evidence="8">AG</strain>
    </source>
</reference>
<dbReference type="PROSITE" id="PS51192">
    <property type="entry name" value="HELICASE_ATP_BIND_1"/>
    <property type="match status" value="1"/>
</dbReference>
<dbReference type="SUPFAM" id="SSF52540">
    <property type="entry name" value="P-loop containing nucleoside triphosphate hydrolases"/>
    <property type="match status" value="1"/>
</dbReference>
<keyword evidence="9" id="KW-1185">Reference proteome</keyword>
<keyword evidence="4" id="KW-0067">ATP-binding</keyword>
<dbReference type="SMART" id="SM00487">
    <property type="entry name" value="DEXDc"/>
    <property type="match status" value="1"/>
</dbReference>
<dbReference type="InterPro" id="IPR027417">
    <property type="entry name" value="P-loop_NTPase"/>
</dbReference>